<dbReference type="EMBL" id="CAKMUD010000105">
    <property type="protein sequence ID" value="CAH1601899.1"/>
    <property type="molecule type" value="Genomic_DNA"/>
</dbReference>
<evidence type="ECO:0000313" key="2">
    <source>
        <dbReference type="Proteomes" id="UP001295462"/>
    </source>
</evidence>
<comment type="caution">
    <text evidence="1">The sequence shown here is derived from an EMBL/GenBank/DDBJ whole genome shotgun (WGS) entry which is preliminary data.</text>
</comment>
<dbReference type="Proteomes" id="UP001295462">
    <property type="component" value="Unassembled WGS sequence"/>
</dbReference>
<reference evidence="1" key="1">
    <citation type="submission" date="2022-01" db="EMBL/GenBank/DDBJ databases">
        <authorList>
            <person name="Lagorce A."/>
        </authorList>
    </citation>
    <scope>NUCLEOTIDE SEQUENCE</scope>
    <source>
        <strain evidence="1">Th15_F1_A12</strain>
    </source>
</reference>
<organism evidence="1 2">
    <name type="scientific">Vibrio jasicida</name>
    <dbReference type="NCBI Taxonomy" id="766224"/>
    <lineage>
        <taxon>Bacteria</taxon>
        <taxon>Pseudomonadati</taxon>
        <taxon>Pseudomonadota</taxon>
        <taxon>Gammaproteobacteria</taxon>
        <taxon>Vibrionales</taxon>
        <taxon>Vibrionaceae</taxon>
        <taxon>Vibrio</taxon>
    </lineage>
</organism>
<gene>
    <name evidence="1" type="ORF">THF1A12_50313</name>
</gene>
<evidence type="ECO:0000313" key="1">
    <source>
        <dbReference type="EMBL" id="CAH1601899.1"/>
    </source>
</evidence>
<protein>
    <submittedName>
        <fullName evidence="1">Uncharacterized protein</fullName>
    </submittedName>
</protein>
<sequence length="41" mass="4672">MKNTLDNREGMVNPDACSHKTKGLTDFCTASIKWVTMRNTR</sequence>
<accession>A0AAU9QVW8</accession>
<dbReference type="AlphaFoldDB" id="A0AAU9QVW8"/>
<proteinExistence type="predicted"/>
<name>A0AAU9QVW8_9VIBR</name>